<dbReference type="EMBL" id="LR798313">
    <property type="protein sequence ID" value="CAB5222461.1"/>
    <property type="molecule type" value="Genomic_DNA"/>
</dbReference>
<protein>
    <submittedName>
        <fullName evidence="1">Uncharacterized protein</fullName>
    </submittedName>
</protein>
<name>A0A6J7WWW6_9CAUD</name>
<gene>
    <name evidence="1" type="ORF">UFOVP374_9</name>
</gene>
<reference evidence="1" key="1">
    <citation type="submission" date="2020-05" db="EMBL/GenBank/DDBJ databases">
        <authorList>
            <person name="Chiriac C."/>
            <person name="Salcher M."/>
            <person name="Ghai R."/>
            <person name="Kavagutti S V."/>
        </authorList>
    </citation>
    <scope>NUCLEOTIDE SEQUENCE</scope>
</reference>
<proteinExistence type="predicted"/>
<accession>A0A6J7WWW6</accession>
<sequence length="87" mass="10367">MTFMDALLPQVHLVRGARKVSFWVPAEDVFVETGMTYLQEVEHDLKIFQRRLDKAMATGVCGQRLELIRRQRDYKRKVFIKLRKETK</sequence>
<organism evidence="1">
    <name type="scientific">uncultured Caudovirales phage</name>
    <dbReference type="NCBI Taxonomy" id="2100421"/>
    <lineage>
        <taxon>Viruses</taxon>
        <taxon>Duplodnaviria</taxon>
        <taxon>Heunggongvirae</taxon>
        <taxon>Uroviricota</taxon>
        <taxon>Caudoviricetes</taxon>
        <taxon>Peduoviridae</taxon>
        <taxon>Maltschvirus</taxon>
        <taxon>Maltschvirus maltsch</taxon>
    </lineage>
</organism>
<evidence type="ECO:0000313" key="1">
    <source>
        <dbReference type="EMBL" id="CAB5222461.1"/>
    </source>
</evidence>